<evidence type="ECO:0000256" key="10">
    <source>
        <dbReference type="ARBA" id="ARBA00023159"/>
    </source>
</evidence>
<dbReference type="PANTHER" id="PTHR12809">
    <property type="entry name" value="MEDIATOR COMPLEX SUBUNIT"/>
    <property type="match status" value="1"/>
</dbReference>
<feature type="domain" description="Mediator complex subunit MED14 N-terminal" evidence="20">
    <location>
        <begin position="127"/>
        <end position="218"/>
    </location>
</feature>
<feature type="transmembrane region" description="Helical" evidence="18">
    <location>
        <begin position="1367"/>
        <end position="1386"/>
    </location>
</feature>
<keyword evidence="9" id="KW-0564">Palmitate</keyword>
<dbReference type="STRING" id="35722.A0A0B7NK93"/>
<sequence>MQPTLSSTEDIGSTKTNGHTKHEEINGKPLNAVQETVKDEQDERVVLPVEMASMVPLKVLIGKLIHKAHADLVTLSETLPSMGDVEKKRQILTYTTFVRKQFLKLLVLVKWAENADDIQMCQVIRDAARLRNFDIPTAVDVLTTGTYQRMPTKIKDMLTPTPLTDEEVLETFQNMNDVIRMRMITTEVLPAPMRKYRIENGRIYFSVQNEFEVALTLMGHSSNRRWWIVSLDVFVQATSVGGASSEDVDISLNDSQKQHLRVNAQKQLVPPNADEPTRLFFPLVNMYDYLHLCCLNMQIEILYIQAAMLAKTRWMNQLKVQMNQDRTKLTVVYWRGGSPAAHWARPQANSKANQSTVVEICVSHSDQQPPQPENVAVAVRDELKGLIQKAGIGASITLSDLTANEQPRVLSLLKYPKNCLDVFWDDSSSLHTKEKLLDSSNLNLEQLVLHVTNYHGKCIIDKFRELLIAQKDFLEENGLQLADDDTSVSPQSAALDENRTKRPSLVVRYRHQRYISIECDARTGNVKASEASDGCSEGDFKLRGLEERLNNDPEDIARHLLWLRSEVVVREIISLAKQLNLQPYHPSQMNLRPEDLQKLFGDILTDSATATTTAANNTKYPSHCMFLQFSQFEDWYFVIATVRNKFKAWLCCINKTYDQNGLYQAIVDLAHFDCNQVWKDQFIEKSTNKNIDASATNTHNKRKIDAEEEDGPSINDDVKRRRMSLRKDDNESISLAKVDNLSIDLRFLAKLDSLCRAYITNRMIELQLQAFKGSLKYHMRPLLQSLSSMETQVMNHPAADKMEVVCVSQRDLLKACAYHLAEDGTKREKPLETIPWIEKILPSMKNDVLIRSFGWWDCGRGDCYVVVQDKFDWKHLELQDSDLGDNISLDKTTNVLSFTYPNIDTCIDKFLMDWERIFMMANLTRQMASVWLKKYKDELSFNPTNLQELSFSYAKASLLSIKEYAFDPSKLIRLQDFKCTIKWSSTGKGHPRQYNIELDTTDDTTKAKATALPRLNSRNPHWRIASFLRDVLNEKKDLIHFVQTLPLMACLERLEVECAQKGEIGKVSIIPRAYDSVRIIFSAMHAIDIRFTDKATICVSDAAYHHLFYSSHTTAVDTFIAPQPYVVQLPQQQPAEPSSEGMKPIKVTQQFKFSPFDQFAGLLESMETWIFSPEPEHVDRWYVSDQKMEPNAVSFQHGLLCSASLCQGILHKLQQALLIMAILEAIPEKLIVAFVTILITYLQATTNFYILGPALGGWTSLRALKILSPMNILLISLYVNYYLACTTDPGTTPDEWEPPHSILNPAEDAVLKVGITGPRFCKKCDAYKPPRAHHCKYCGKCVLRMDHHCPWIGNCVGFGNYSHFVRFVYSVIGCCSYGCYLLLWRMQRILDAWNNPWVVAKPGTFEVVMIVFNIMLIVVVVFAVGVLAVYHTYCLFKGQTTIEGWERTKTKRLINKRQIESVDFPFDVGFYKNICSVLGDNPVLWAWPSASKGDGLRYSVKPDTDPLIPYSWPPRDPKDLGPSFIERIEQEQANDGPKLVRRDSEGYLVKEITMEDRMRMLHGQDYAAPSLEQQMHEQLLQGQQREVDSNGYFYDSASVSDGFTDDEE</sequence>
<comment type="similarity">
    <text evidence="3 16">Belongs to the Mediator complex subunit 14 family.</text>
</comment>
<evidence type="ECO:0000256" key="18">
    <source>
        <dbReference type="SAM" id="Phobius"/>
    </source>
</evidence>
<dbReference type="GO" id="GO:0019706">
    <property type="term" value="F:protein-cysteine S-palmitoyltransferase activity"/>
    <property type="evidence" value="ECO:0007669"/>
    <property type="project" value="UniProtKB-EC"/>
</dbReference>
<keyword evidence="6 18" id="KW-1133">Transmembrane helix</keyword>
<feature type="transmembrane region" description="Helical" evidence="18">
    <location>
        <begin position="1230"/>
        <end position="1251"/>
    </location>
</feature>
<dbReference type="InterPro" id="IPR055122">
    <property type="entry name" value="Med14_N"/>
</dbReference>
<evidence type="ECO:0000256" key="17">
    <source>
        <dbReference type="SAM" id="MobiDB-lite"/>
    </source>
</evidence>
<evidence type="ECO:0000256" key="5">
    <source>
        <dbReference type="ARBA" id="ARBA00022692"/>
    </source>
</evidence>
<protein>
    <recommendedName>
        <fullName evidence="4 16">Mediator of RNA polymerase II transcription subunit 14</fullName>
    </recommendedName>
    <alternativeName>
        <fullName evidence="14 16">Mediator complex subunit 14</fullName>
    </alternativeName>
</protein>
<evidence type="ECO:0000313" key="22">
    <source>
        <dbReference type="Proteomes" id="UP000054107"/>
    </source>
</evidence>
<evidence type="ECO:0000256" key="11">
    <source>
        <dbReference type="ARBA" id="ARBA00023163"/>
    </source>
</evidence>
<dbReference type="OrthoDB" id="205099at2759"/>
<dbReference type="GO" id="GO:0016592">
    <property type="term" value="C:mediator complex"/>
    <property type="evidence" value="ECO:0007669"/>
    <property type="project" value="UniProtKB-UniRule"/>
</dbReference>
<evidence type="ECO:0000256" key="9">
    <source>
        <dbReference type="ARBA" id="ARBA00023139"/>
    </source>
</evidence>
<keyword evidence="22" id="KW-1185">Reference proteome</keyword>
<evidence type="ECO:0000259" key="19">
    <source>
        <dbReference type="Pfam" id="PF01529"/>
    </source>
</evidence>
<evidence type="ECO:0000256" key="2">
    <source>
        <dbReference type="ARBA" id="ARBA00004141"/>
    </source>
</evidence>
<reference evidence="21 22" key="1">
    <citation type="submission" date="2014-09" db="EMBL/GenBank/DDBJ databases">
        <authorList>
            <person name="Ellenberger Sabrina"/>
        </authorList>
    </citation>
    <scope>NUCLEOTIDE SEQUENCE [LARGE SCALE GENOMIC DNA]</scope>
    <source>
        <strain evidence="21 22">CBS 412.66</strain>
    </source>
</reference>
<comment type="subcellular location">
    <subcellularLocation>
        <location evidence="2">Membrane</location>
        <topology evidence="2">Multi-pass membrane protein</topology>
    </subcellularLocation>
    <subcellularLocation>
        <location evidence="1 16">Nucleus</location>
    </subcellularLocation>
</comment>
<comment type="catalytic activity">
    <reaction evidence="15">
        <text>L-cysteinyl-[protein] + hexadecanoyl-CoA = S-hexadecanoyl-L-cysteinyl-[protein] + CoA</text>
        <dbReference type="Rhea" id="RHEA:36683"/>
        <dbReference type="Rhea" id="RHEA-COMP:10131"/>
        <dbReference type="Rhea" id="RHEA-COMP:11032"/>
        <dbReference type="ChEBI" id="CHEBI:29950"/>
        <dbReference type="ChEBI" id="CHEBI:57287"/>
        <dbReference type="ChEBI" id="CHEBI:57379"/>
        <dbReference type="ChEBI" id="CHEBI:74151"/>
        <dbReference type="EC" id="2.3.1.225"/>
    </reaction>
</comment>
<feature type="transmembrane region" description="Helical" evidence="18">
    <location>
        <begin position="1407"/>
        <end position="1430"/>
    </location>
</feature>
<keyword evidence="13" id="KW-0449">Lipoprotein</keyword>
<feature type="domain" description="Mediator complex subunit MED14 N-terminal" evidence="20">
    <location>
        <begin position="54"/>
        <end position="124"/>
    </location>
</feature>
<evidence type="ECO:0000256" key="8">
    <source>
        <dbReference type="ARBA" id="ARBA00023136"/>
    </source>
</evidence>
<keyword evidence="12 16" id="KW-0539">Nucleus</keyword>
<feature type="region of interest" description="Disordered" evidence="17">
    <location>
        <begin position="1585"/>
        <end position="1608"/>
    </location>
</feature>
<dbReference type="Proteomes" id="UP000054107">
    <property type="component" value="Unassembled WGS sequence"/>
</dbReference>
<dbReference type="PANTHER" id="PTHR12809:SF2">
    <property type="entry name" value="MEDIATOR OF RNA POLYMERASE II TRANSCRIPTION SUBUNIT 14"/>
    <property type="match status" value="1"/>
</dbReference>
<evidence type="ECO:0000256" key="3">
    <source>
        <dbReference type="ARBA" id="ARBA00007813"/>
    </source>
</evidence>
<dbReference type="PROSITE" id="PS50216">
    <property type="entry name" value="DHHC"/>
    <property type="match status" value="1"/>
</dbReference>
<evidence type="ECO:0000256" key="1">
    <source>
        <dbReference type="ARBA" id="ARBA00004123"/>
    </source>
</evidence>
<evidence type="ECO:0000256" key="6">
    <source>
        <dbReference type="ARBA" id="ARBA00022989"/>
    </source>
</evidence>
<evidence type="ECO:0000259" key="20">
    <source>
        <dbReference type="Pfam" id="PF08638"/>
    </source>
</evidence>
<feature type="region of interest" description="Disordered" evidence="17">
    <location>
        <begin position="1"/>
        <end position="34"/>
    </location>
</feature>
<evidence type="ECO:0000256" key="12">
    <source>
        <dbReference type="ARBA" id="ARBA00023242"/>
    </source>
</evidence>
<feature type="domain" description="Palmitoyltransferase DHHC" evidence="19">
    <location>
        <begin position="1318"/>
        <end position="1446"/>
    </location>
</feature>
<dbReference type="GO" id="GO:0070847">
    <property type="term" value="C:core mediator complex"/>
    <property type="evidence" value="ECO:0007669"/>
    <property type="project" value="TreeGrafter"/>
</dbReference>
<evidence type="ECO:0000256" key="4">
    <source>
        <dbReference type="ARBA" id="ARBA00019619"/>
    </source>
</evidence>
<gene>
    <name evidence="21" type="primary">PARPA_13306.1 scaffold 46619</name>
</gene>
<accession>A0A0B7NK93</accession>
<feature type="region of interest" description="Disordered" evidence="17">
    <location>
        <begin position="693"/>
        <end position="715"/>
    </location>
</feature>
<keyword evidence="11 16" id="KW-0804">Transcription</keyword>
<dbReference type="GO" id="GO:0006357">
    <property type="term" value="P:regulation of transcription by RNA polymerase II"/>
    <property type="evidence" value="ECO:0007669"/>
    <property type="project" value="InterPro"/>
</dbReference>
<dbReference type="InterPro" id="IPR001594">
    <property type="entry name" value="Palmitoyltrfase_DHHC"/>
</dbReference>
<evidence type="ECO:0000256" key="13">
    <source>
        <dbReference type="ARBA" id="ARBA00023288"/>
    </source>
</evidence>
<evidence type="ECO:0000256" key="16">
    <source>
        <dbReference type="RuleBase" id="RU365082"/>
    </source>
</evidence>
<keyword evidence="7 16" id="KW-0805">Transcription regulation</keyword>
<dbReference type="Pfam" id="PF01529">
    <property type="entry name" value="DHHC"/>
    <property type="match status" value="1"/>
</dbReference>
<comment type="subunit">
    <text evidence="16">Component of the Mediator complex.</text>
</comment>
<proteinExistence type="inferred from homology"/>
<name>A0A0B7NK93_9FUNG</name>
<keyword evidence="5 18" id="KW-0812">Transmembrane</keyword>
<dbReference type="InterPro" id="IPR013947">
    <property type="entry name" value="Mediator_Med14"/>
</dbReference>
<evidence type="ECO:0000256" key="7">
    <source>
        <dbReference type="ARBA" id="ARBA00023015"/>
    </source>
</evidence>
<dbReference type="GO" id="GO:0016020">
    <property type="term" value="C:membrane"/>
    <property type="evidence" value="ECO:0007669"/>
    <property type="project" value="UniProtKB-SubCell"/>
</dbReference>
<feature type="compositionally biased region" description="Polar residues" evidence="17">
    <location>
        <begin position="1"/>
        <end position="17"/>
    </location>
</feature>
<keyword evidence="8 18" id="KW-0472">Membrane</keyword>
<organism evidence="21 22">
    <name type="scientific">Parasitella parasitica</name>
    <dbReference type="NCBI Taxonomy" id="35722"/>
    <lineage>
        <taxon>Eukaryota</taxon>
        <taxon>Fungi</taxon>
        <taxon>Fungi incertae sedis</taxon>
        <taxon>Mucoromycota</taxon>
        <taxon>Mucoromycotina</taxon>
        <taxon>Mucoromycetes</taxon>
        <taxon>Mucorales</taxon>
        <taxon>Mucorineae</taxon>
        <taxon>Mucoraceae</taxon>
        <taxon>Parasitella</taxon>
    </lineage>
</organism>
<comment type="function">
    <text evidence="16">Component of the Mediator complex, a coactivator involved in the regulated transcription of nearly all RNA polymerase II-dependent genes. Mediator functions as a bridge to convey information from gene-specific regulatory proteins to the basal RNA polymerase II transcription machinery. Mediator is recruited to promoters by direct interactions with regulatory proteins and serves as a scaffold for the assembly of a functional preinitiation complex with RNA polymerase II and the general transcription factors.</text>
</comment>
<dbReference type="Pfam" id="PF08638">
    <property type="entry name" value="Med14"/>
    <property type="match status" value="2"/>
</dbReference>
<dbReference type="EMBL" id="LN733986">
    <property type="protein sequence ID" value="CEP18996.1"/>
    <property type="molecule type" value="Genomic_DNA"/>
</dbReference>
<keyword evidence="10 16" id="KW-0010">Activator</keyword>
<dbReference type="GO" id="GO:0003712">
    <property type="term" value="F:transcription coregulator activity"/>
    <property type="evidence" value="ECO:0007669"/>
    <property type="project" value="UniProtKB-UniRule"/>
</dbReference>
<evidence type="ECO:0000256" key="15">
    <source>
        <dbReference type="ARBA" id="ARBA00048048"/>
    </source>
</evidence>
<evidence type="ECO:0000313" key="21">
    <source>
        <dbReference type="EMBL" id="CEP18996.1"/>
    </source>
</evidence>
<evidence type="ECO:0000256" key="14">
    <source>
        <dbReference type="ARBA" id="ARBA00032007"/>
    </source>
</evidence>